<evidence type="ECO:0000256" key="1">
    <source>
        <dbReference type="SAM" id="Phobius"/>
    </source>
</evidence>
<comment type="caution">
    <text evidence="2">The sequence shown here is derived from an EMBL/GenBank/DDBJ whole genome shotgun (WGS) entry which is preliminary data.</text>
</comment>
<proteinExistence type="predicted"/>
<dbReference type="EMBL" id="PJRS01000018">
    <property type="protein sequence ID" value="PLR26627.1"/>
    <property type="molecule type" value="Genomic_DNA"/>
</dbReference>
<sequence length="362" mass="40982">MTMRRRPASPSIVYKYYGPERADVFRSFRVRFSQLGALNDPFEFLVQARPGELRRGAQRMAGRMSNPFSLIGMGVWAAFKGVRENGQLKTLAWPVRMIALAVVLPLAILMTLLLGPFIAKTMRKVMAAAADEFEVLLLEQVRRGLVLVFSCSEAWASVPMWAHYAGNHTGFTIGLDPASAFPNPNPKSDKRFLPALKVKYVRRQPRISMSDMDTSNFLTAKMDHWAYEKEWRFLNMPDGAAQRGVVVNGHELLLFNFRPDAIREVVLGANCAAETVATILDAIAEADLKLDLFQVKRSAGYGFERIRIRSLEDLQVETSPGGIVRDLREMKFERMEAAFDDFQKDASEDRIARWLRNVSERS</sequence>
<evidence type="ECO:0000313" key="3">
    <source>
        <dbReference type="Proteomes" id="UP000234479"/>
    </source>
</evidence>
<organism evidence="2 3">
    <name type="scientific">Caulobacter zeae</name>
    <dbReference type="NCBI Taxonomy" id="2055137"/>
    <lineage>
        <taxon>Bacteria</taxon>
        <taxon>Pseudomonadati</taxon>
        <taxon>Pseudomonadota</taxon>
        <taxon>Alphaproteobacteria</taxon>
        <taxon>Caulobacterales</taxon>
        <taxon>Caulobacteraceae</taxon>
        <taxon>Caulobacter</taxon>
    </lineage>
</organism>
<dbReference type="OrthoDB" id="4119964at2"/>
<dbReference type="Proteomes" id="UP000234479">
    <property type="component" value="Unassembled WGS sequence"/>
</dbReference>
<gene>
    <name evidence="2" type="ORF">SGCZBJ_09860</name>
</gene>
<feature type="transmembrane region" description="Helical" evidence="1">
    <location>
        <begin position="60"/>
        <end position="79"/>
    </location>
</feature>
<protein>
    <submittedName>
        <fullName evidence="2">Uncharacterized protein</fullName>
    </submittedName>
</protein>
<accession>A0A2N5DKP4</accession>
<keyword evidence="1" id="KW-1133">Transmembrane helix</keyword>
<keyword evidence="1" id="KW-0812">Transmembrane</keyword>
<dbReference type="InterPro" id="IPR021352">
    <property type="entry name" value="DUF2971"/>
</dbReference>
<evidence type="ECO:0000313" key="2">
    <source>
        <dbReference type="EMBL" id="PLR26627.1"/>
    </source>
</evidence>
<reference evidence="2 3" key="1">
    <citation type="submission" date="2017-12" db="EMBL/GenBank/DDBJ databases">
        <title>The genome sequence of Caulobacter sp. 410.</title>
        <authorList>
            <person name="Gao J."/>
            <person name="Mao X."/>
            <person name="Sun J."/>
        </authorList>
    </citation>
    <scope>NUCLEOTIDE SEQUENCE [LARGE SCALE GENOMIC DNA]</scope>
    <source>
        <strain evidence="2 3">410</strain>
    </source>
</reference>
<feature type="transmembrane region" description="Helical" evidence="1">
    <location>
        <begin position="91"/>
        <end position="114"/>
    </location>
</feature>
<keyword evidence="1" id="KW-0472">Membrane</keyword>
<keyword evidence="3" id="KW-1185">Reference proteome</keyword>
<dbReference type="AlphaFoldDB" id="A0A2N5DKP4"/>
<name>A0A2N5DKP4_9CAUL</name>
<dbReference type="Pfam" id="PF11185">
    <property type="entry name" value="DUF2971"/>
    <property type="match status" value="1"/>
</dbReference>